<protein>
    <recommendedName>
        <fullName evidence="5">Protein kinase domain-containing protein</fullName>
    </recommendedName>
</protein>
<feature type="region of interest" description="Disordered" evidence="4">
    <location>
        <begin position="284"/>
        <end position="357"/>
    </location>
</feature>
<keyword evidence="1" id="KW-0547">Nucleotide-binding</keyword>
<feature type="domain" description="Protein kinase" evidence="5">
    <location>
        <begin position="6"/>
        <end position="284"/>
    </location>
</feature>
<dbReference type="SMART" id="SM00220">
    <property type="entry name" value="S_TKc"/>
    <property type="match status" value="1"/>
</dbReference>
<dbReference type="PROSITE" id="PS50011">
    <property type="entry name" value="PROTEIN_KINASE_DOM"/>
    <property type="match status" value="1"/>
</dbReference>
<keyword evidence="2" id="KW-0067">ATP-binding</keyword>
<dbReference type="Pfam" id="PF00069">
    <property type="entry name" value="Pkinase"/>
    <property type="match status" value="1"/>
</dbReference>
<dbReference type="SUPFAM" id="SSF56112">
    <property type="entry name" value="Protein kinase-like (PK-like)"/>
    <property type="match status" value="1"/>
</dbReference>
<dbReference type="InterPro" id="IPR008979">
    <property type="entry name" value="Galactose-bd-like_sf"/>
</dbReference>
<sequence>MLAGRYRLDDLLSETGQGRFWRAHDQVLSRAVAIHVIDADDERAVGLMEAARASAQIVEPRLLRVLDIENDGRICYVVNEWGNGTSLDHLVAAEGPLPPRRAAWIVDEVAAALVNAHDHGVAHGRLNPENVLIDTTGSVRLIGFAVEAALYGLGSDRIGIDVVDLVGLLHFSLTGKWAGLSESGAPQAPREQHGPDVRILRPRQIRAGVPRVLDDLVDEVLNRPHGRHAGPNTAREIHEVLSAYVGDRSGLSDEMAQTSPVPVIGHKPRPAPEPEATVAGLPVFDDTADTSDRPADTSDADWFAPREDVPAPPPPLEPAPERPLFAPLPADGGPARRARPGAVSAAPPEPATDSASYWPFDATPEEAPVPGRRWLRLALALAGLLLIVVAGVVIAQQLHDGGPDQPGKGTSTSSSASASSRPSARPITGTTALDFDPFGTPPTENSDLTPLAVDGDPTTSWRTSTYRQNLGPGGIKSGVGLIVDLRKTHRVTAVRMAFAKAGSEVSLYVADAAPKSAADLGKPVATVTAQQANQVAIDPPATGRFVTVWLTSLPQVAGGYRAELAEVSVIGTAV</sequence>
<dbReference type="Proteomes" id="UP001500571">
    <property type="component" value="Unassembled WGS sequence"/>
</dbReference>
<keyword evidence="7" id="KW-1185">Reference proteome</keyword>
<dbReference type="PANTHER" id="PTHR24346:SF30">
    <property type="entry name" value="MATERNAL EMBRYONIC LEUCINE ZIPPER KINASE"/>
    <property type="match status" value="1"/>
</dbReference>
<keyword evidence="3" id="KW-0675">Receptor</keyword>
<evidence type="ECO:0000313" key="7">
    <source>
        <dbReference type="Proteomes" id="UP001500571"/>
    </source>
</evidence>
<evidence type="ECO:0000313" key="6">
    <source>
        <dbReference type="EMBL" id="GAA1951741.1"/>
    </source>
</evidence>
<feature type="region of interest" description="Disordered" evidence="4">
    <location>
        <begin position="400"/>
        <end position="458"/>
    </location>
</feature>
<dbReference type="SUPFAM" id="SSF49785">
    <property type="entry name" value="Galactose-binding domain-like"/>
    <property type="match status" value="1"/>
</dbReference>
<dbReference type="EMBL" id="BAAAPB010000001">
    <property type="protein sequence ID" value="GAA1951741.1"/>
    <property type="molecule type" value="Genomic_DNA"/>
</dbReference>
<evidence type="ECO:0000259" key="5">
    <source>
        <dbReference type="PROSITE" id="PS50011"/>
    </source>
</evidence>
<dbReference type="CDD" id="cd13973">
    <property type="entry name" value="PK_MviN-like"/>
    <property type="match status" value="1"/>
</dbReference>
<dbReference type="Gene3D" id="1.10.510.10">
    <property type="entry name" value="Transferase(Phosphotransferase) domain 1"/>
    <property type="match status" value="1"/>
</dbReference>
<name>A0ABP5BV91_9ACTN</name>
<accession>A0ABP5BV91</accession>
<dbReference type="InterPro" id="IPR000719">
    <property type="entry name" value="Prot_kinase_dom"/>
</dbReference>
<organism evidence="6 7">
    <name type="scientific">Nocardioides panacihumi</name>
    <dbReference type="NCBI Taxonomy" id="400774"/>
    <lineage>
        <taxon>Bacteria</taxon>
        <taxon>Bacillati</taxon>
        <taxon>Actinomycetota</taxon>
        <taxon>Actinomycetes</taxon>
        <taxon>Propionibacteriales</taxon>
        <taxon>Nocardioidaceae</taxon>
        <taxon>Nocardioides</taxon>
    </lineage>
</organism>
<evidence type="ECO:0000256" key="3">
    <source>
        <dbReference type="ARBA" id="ARBA00023170"/>
    </source>
</evidence>
<proteinExistence type="predicted"/>
<evidence type="ECO:0000256" key="1">
    <source>
        <dbReference type="ARBA" id="ARBA00022741"/>
    </source>
</evidence>
<feature type="compositionally biased region" description="Low complexity" evidence="4">
    <location>
        <begin position="410"/>
        <end position="426"/>
    </location>
</feature>
<comment type="caution">
    <text evidence="6">The sequence shown here is derived from an EMBL/GenBank/DDBJ whole genome shotgun (WGS) entry which is preliminary data.</text>
</comment>
<gene>
    <name evidence="6" type="ORF">GCM10009798_08740</name>
</gene>
<evidence type="ECO:0000256" key="4">
    <source>
        <dbReference type="SAM" id="MobiDB-lite"/>
    </source>
</evidence>
<dbReference type="InterPro" id="IPR011009">
    <property type="entry name" value="Kinase-like_dom_sf"/>
</dbReference>
<dbReference type="Gene3D" id="2.60.120.260">
    <property type="entry name" value="Galactose-binding domain-like"/>
    <property type="match status" value="1"/>
</dbReference>
<evidence type="ECO:0000256" key="2">
    <source>
        <dbReference type="ARBA" id="ARBA00022840"/>
    </source>
</evidence>
<dbReference type="Gene3D" id="3.30.200.20">
    <property type="entry name" value="Phosphorylase Kinase, domain 1"/>
    <property type="match status" value="1"/>
</dbReference>
<reference evidence="7" key="1">
    <citation type="journal article" date="2019" name="Int. J. Syst. Evol. Microbiol.">
        <title>The Global Catalogue of Microorganisms (GCM) 10K type strain sequencing project: providing services to taxonomists for standard genome sequencing and annotation.</title>
        <authorList>
            <consortium name="The Broad Institute Genomics Platform"/>
            <consortium name="The Broad Institute Genome Sequencing Center for Infectious Disease"/>
            <person name="Wu L."/>
            <person name="Ma J."/>
        </authorList>
    </citation>
    <scope>NUCLEOTIDE SEQUENCE [LARGE SCALE GENOMIC DNA]</scope>
    <source>
        <strain evidence="7">JCM 15309</strain>
    </source>
</reference>
<dbReference type="PANTHER" id="PTHR24346">
    <property type="entry name" value="MAP/MICROTUBULE AFFINITY-REGULATING KINASE"/>
    <property type="match status" value="1"/>
</dbReference>